<keyword evidence="4" id="KW-1185">Reference proteome</keyword>
<dbReference type="KEGG" id="mpu:MYPU_6930"/>
<dbReference type="STRING" id="272635.gene:17577304"/>
<feature type="compositionally biased region" description="Polar residues" evidence="1">
    <location>
        <begin position="534"/>
        <end position="582"/>
    </location>
</feature>
<feature type="compositionally biased region" description="Low complexity" evidence="1">
    <location>
        <begin position="665"/>
        <end position="679"/>
    </location>
</feature>
<organism evidence="4">
    <name type="scientific">Mycoplasmopsis pulmonis (strain UAB CTIP)</name>
    <name type="common">Mycoplasma pulmonis</name>
    <dbReference type="NCBI Taxonomy" id="272635"/>
    <lineage>
        <taxon>Bacteria</taxon>
        <taxon>Bacillati</taxon>
        <taxon>Mycoplasmatota</taxon>
        <taxon>Mycoplasmoidales</taxon>
        <taxon>Metamycoplasmataceae</taxon>
        <taxon>Mycoplasmopsis</taxon>
    </lineage>
</organism>
<feature type="compositionally biased region" description="Basic and acidic residues" evidence="1">
    <location>
        <begin position="680"/>
        <end position="694"/>
    </location>
</feature>
<dbReference type="Gene3D" id="3.60.10.10">
    <property type="entry name" value="Endonuclease/exonuclease/phosphatase"/>
    <property type="match status" value="2"/>
</dbReference>
<dbReference type="NCBIfam" id="NF045851">
    <property type="entry name" value="mem_nucl_MnuA"/>
    <property type="match status" value="2"/>
</dbReference>
<dbReference type="HOGENOM" id="CLU_279759_0_0_14"/>
<sequence>MKLRKNLLTLISTLILAPVSIVSCSLGINSKANQASEEANKNEQINKPSKKVDSNSKDEGLQKQQTQQEDNNSTNKIDSAKENIKANEKNDSNQTQDNQDDSKKINDKNQSQSNQQLNNENDNSVNNNKENSSSKNDENLTLTKVRLGHWNVLNQSGNIPTKNLAISKVILHNKLDLVGLTEITNENGVKTIINELNKSSSDKWNYIVSLKKRGTTGSSGQEEHVGIIYKENKLTLESFDDKEKSKGKFYENKLWDDPFKKGQKIDFVRPPFGVKFSTKGNIKNDFTVVFMHSDAPGVKEERGEISAKGYSGQGHKEVAEALRTKEVMEYFDSIDGVNNELFFMGDTNIKLGNEAKAFEPLLQSGYKSLIKDVKENATSLAQRWGEYANHYDKIFYKGDLKVENSGFYDLWKVFDDNLLNKEEFKTKVEEYRSSKKAKDKYKGEYSYVLHAISDHTIVYTDLILLQKDDQNKNSENKDENSNDSKQNLDKPKTNNEQNQNTQDDSKKISDASQNNSNTTNEKDQKLDSQDESKNNAIKSQQNDQKDSNLSSSKNDTQPSKESSPQINPNLENNQEISHSNNGENDDSKEQNTSNSRQTKNDLRSEQKQNLTTKNPSSNSSNVETKNETQNNENSSTKKDEIDTSAKTQDSTNSNLKNEEKTNQVETKTNTESNNSNSTNKQEENSSTKKEEISKSESNVNNSNSTNKQEENIDNKKEEISKSESNVNNSNSTNTQNQETPETNESQNNVIIGKNPNNQSLNQNAIDVSAKKVKIGYWNINESVGKSSASKAFAVAKVIDHNKLDLVGIGGLVHEETLTKIVEEMNKLSKDSSDKWVQVISEKKQGEGFPVNLARYIGVIYKENKFNIESFKNQNTNKGHLYENQPWNSSFNTSEKVSYVRPPFGIKFSTKGDVKNDFTVVFAQNDFAHKSNSKDTKETSLTNYKDQGSQEVSEALRTKEVMEYFDNLDEANNELFFMGYTGILTGNEASAFKPLLDLNYKSLIEDKAENSNSLKKSNTNEYSGTLNKIFYKGDLKTQNTGFYDLWKVFENNTPLNKEEFHQQVDNEAKQTKTTTSKKPSKRKPKAPKTQSTQGRKYKDEYSYIYEVISRHTLIWTDLVLDPNDSN</sequence>
<evidence type="ECO:0000256" key="1">
    <source>
        <dbReference type="SAM" id="MobiDB-lite"/>
    </source>
</evidence>
<keyword evidence="2" id="KW-0732">Signal</keyword>
<keyword evidence="3" id="KW-0449">Lipoprotein</keyword>
<feature type="compositionally biased region" description="Basic and acidic residues" evidence="1">
    <location>
        <begin position="520"/>
        <end position="533"/>
    </location>
</feature>
<feature type="compositionally biased region" description="Basic and acidic residues" evidence="1">
    <location>
        <begin position="471"/>
        <end position="493"/>
    </location>
</feature>
<feature type="compositionally biased region" description="Polar residues" evidence="1">
    <location>
        <begin position="62"/>
        <end position="77"/>
    </location>
</feature>
<feature type="compositionally biased region" description="Polar residues" evidence="1">
    <location>
        <begin position="510"/>
        <end position="519"/>
    </location>
</feature>
<dbReference type="SUPFAM" id="SSF56219">
    <property type="entry name" value="DNase I-like"/>
    <property type="match status" value="1"/>
</dbReference>
<feature type="compositionally biased region" description="Basic and acidic residues" evidence="1">
    <location>
        <begin position="50"/>
        <end position="61"/>
    </location>
</feature>
<name>Q98PM9_MYCPU</name>
<reference evidence="3 4" key="1">
    <citation type="journal article" date="2001" name="Nucleic Acids Res.">
        <title>The complete genome sequence of the murine respiratory pathogen Mycoplasma pulmonis.</title>
        <authorList>
            <person name="Chambaud I."/>
            <person name="Heilig R."/>
            <person name="Ferris S."/>
            <person name="Barbe V."/>
            <person name="Samson D."/>
            <person name="Galisson F."/>
            <person name="Moszer I."/>
            <person name="Dybvig K."/>
            <person name="Wroblewski H."/>
            <person name="Viari A."/>
            <person name="Rocha E.P.C."/>
            <person name="Blanchard A."/>
        </authorList>
    </citation>
    <scope>NUCLEOTIDE SEQUENCE [LARGE SCALE GENOMIC DNA]</scope>
    <source>
        <strain evidence="3 4">UAB CTIP</strain>
    </source>
</reference>
<feature type="compositionally biased region" description="Low complexity" evidence="1">
    <location>
        <begin position="722"/>
        <end position="748"/>
    </location>
</feature>
<evidence type="ECO:0000256" key="2">
    <source>
        <dbReference type="SAM" id="SignalP"/>
    </source>
</evidence>
<evidence type="ECO:0000313" key="4">
    <source>
        <dbReference type="Proteomes" id="UP000000528"/>
    </source>
</evidence>
<feature type="compositionally biased region" description="Low complexity" evidence="1">
    <location>
        <begin position="108"/>
        <end position="134"/>
    </location>
</feature>
<feature type="chain" id="PRO_5004322438" evidence="2">
    <location>
        <begin position="25"/>
        <end position="1125"/>
    </location>
</feature>
<proteinExistence type="predicted"/>
<accession>Q98PM9</accession>
<feature type="compositionally biased region" description="Polar residues" evidence="1">
    <location>
        <begin position="644"/>
        <end position="655"/>
    </location>
</feature>
<feature type="compositionally biased region" description="Polar residues" evidence="1">
    <location>
        <begin position="607"/>
        <end position="634"/>
    </location>
</feature>
<dbReference type="BioCyc" id="MPUL272635:G1GT6-707-MONOMER"/>
<dbReference type="eggNOG" id="COG0737">
    <property type="taxonomic scope" value="Bacteria"/>
</dbReference>
<dbReference type="RefSeq" id="WP_010925494.1">
    <property type="nucleotide sequence ID" value="NC_002771.1"/>
</dbReference>
<dbReference type="EMBL" id="AL445565">
    <property type="protein sequence ID" value="CAC13866.1"/>
    <property type="molecule type" value="Genomic_DNA"/>
</dbReference>
<dbReference type="AlphaFoldDB" id="Q98PM9"/>
<feature type="region of interest" description="Disordered" evidence="1">
    <location>
        <begin position="471"/>
        <end position="762"/>
    </location>
</feature>
<feature type="signal peptide" evidence="2">
    <location>
        <begin position="1"/>
        <end position="24"/>
    </location>
</feature>
<dbReference type="Proteomes" id="UP000000528">
    <property type="component" value="Chromosome"/>
</dbReference>
<feature type="compositionally biased region" description="Polar residues" evidence="1">
    <location>
        <begin position="33"/>
        <end position="47"/>
    </location>
</feature>
<feature type="compositionally biased region" description="Basic and acidic residues" evidence="1">
    <location>
        <begin position="78"/>
        <end position="91"/>
    </location>
</feature>
<dbReference type="InterPro" id="IPR036691">
    <property type="entry name" value="Endo/exonu/phosph_ase_sf"/>
</dbReference>
<feature type="compositionally biased region" description="Low complexity" evidence="1">
    <location>
        <begin position="695"/>
        <end position="706"/>
    </location>
</feature>
<dbReference type="PROSITE" id="PS51257">
    <property type="entry name" value="PROKAR_LIPOPROTEIN"/>
    <property type="match status" value="1"/>
</dbReference>
<feature type="region of interest" description="Disordered" evidence="1">
    <location>
        <begin position="33"/>
        <end position="139"/>
    </location>
</feature>
<feature type="region of interest" description="Disordered" evidence="1">
    <location>
        <begin position="1061"/>
        <end position="1094"/>
    </location>
</feature>
<gene>
    <name evidence="3" type="ordered locus">MYPU_6930</name>
</gene>
<feature type="compositionally biased region" description="Basic and acidic residues" evidence="1">
    <location>
        <begin position="707"/>
        <end position="721"/>
    </location>
</feature>
<dbReference type="PIR" id="E90598">
    <property type="entry name" value="E90598"/>
</dbReference>
<evidence type="ECO:0000313" key="3">
    <source>
        <dbReference type="EMBL" id="CAC13866.1"/>
    </source>
</evidence>
<protein>
    <submittedName>
        <fullName evidence="3">MEMBRANE NUCLEASE, LIPOPROTEIN</fullName>
    </submittedName>
</protein>